<dbReference type="RefSeq" id="XP_006697577.1">
    <property type="nucleotide sequence ID" value="XM_006697514.1"/>
</dbReference>
<feature type="compositionally biased region" description="Basic and acidic residues" evidence="1">
    <location>
        <begin position="409"/>
        <end position="433"/>
    </location>
</feature>
<dbReference type="Proteomes" id="UP000008066">
    <property type="component" value="Unassembled WGS sequence"/>
</dbReference>
<dbReference type="HOGENOM" id="CLU_563830_0_0_1"/>
<protein>
    <submittedName>
        <fullName evidence="2">Uncharacterized protein</fullName>
    </submittedName>
</protein>
<feature type="compositionally biased region" description="Low complexity" evidence="1">
    <location>
        <begin position="245"/>
        <end position="256"/>
    </location>
</feature>
<organism evidence="3">
    <name type="scientific">Chaetomium thermophilum (strain DSM 1495 / CBS 144.50 / IMI 039719)</name>
    <name type="common">Thermochaetoides thermophila</name>
    <dbReference type="NCBI Taxonomy" id="759272"/>
    <lineage>
        <taxon>Eukaryota</taxon>
        <taxon>Fungi</taxon>
        <taxon>Dikarya</taxon>
        <taxon>Ascomycota</taxon>
        <taxon>Pezizomycotina</taxon>
        <taxon>Sordariomycetes</taxon>
        <taxon>Sordariomycetidae</taxon>
        <taxon>Sordariales</taxon>
        <taxon>Chaetomiaceae</taxon>
        <taxon>Thermochaetoides</taxon>
    </lineage>
</organism>
<feature type="region of interest" description="Disordered" evidence="1">
    <location>
        <begin position="245"/>
        <end position="350"/>
    </location>
</feature>
<dbReference type="eggNOG" id="ENOG502RK4E">
    <property type="taxonomic scope" value="Eukaryota"/>
</dbReference>
<dbReference type="GeneID" id="18261358"/>
<reference evidence="2 3" key="1">
    <citation type="journal article" date="2011" name="Cell">
        <title>Insight into structure and assembly of the nuclear pore complex by utilizing the genome of a eukaryotic thermophile.</title>
        <authorList>
            <person name="Amlacher S."/>
            <person name="Sarges P."/>
            <person name="Flemming D."/>
            <person name="van Noort V."/>
            <person name="Kunze R."/>
            <person name="Devos D.P."/>
            <person name="Arumugam M."/>
            <person name="Bork P."/>
            <person name="Hurt E."/>
        </authorList>
    </citation>
    <scope>NUCLEOTIDE SEQUENCE [LARGE SCALE GENOMIC DNA]</scope>
    <source>
        <strain evidence="3">DSM 1495 / CBS 144.50 / IMI 039719</strain>
    </source>
</reference>
<dbReference type="AlphaFoldDB" id="G0SHS5"/>
<accession>G0SHS5</accession>
<sequence length="484" mass="53074">MAQQANLASTAGPQRSSTSISHNPDLRARRPLSPDAALRLFLKHRRLSSGLDSFDSDSRGSISSKSPSPNSSRGSSPRLSPPLMSSLPPKAIFDQRAKALILQSYLTHSRSVASSQRQSLYRRHRNAERALRLYLFRRQLWRNTRRPTYTMDFIDTLRQLQSDEVSSDEDSCLVLAEAGGIRRDSSSTVSPPPAFEEITSGSKKKLKPVGPLMSGAVEEEDCAITEAKKVTKDAVPAKKQVELSMSSALSSLSSAEEIPKKKPEETPEFKGKNLKRKSDADLESSAGGQPKAKKPKVKTADGQPRPTAKANTEGKPPKPAAAAEVSTSRASSAPAASPTKPPVPARKGKEYFETRVQEMLTDPLGFDDLVYPTTKPLPKHAQQSFARWRRRQRQPPPPLVMSGAIGTVGDDKSPKKGMVEGVGKKKEKEKGKSLEREAMVRAHQMKVRREVAELRERVVNGKKGARVVREESVSVEVAKYTRSA</sequence>
<dbReference type="OMA" id="CAITEAK"/>
<gene>
    <name evidence="2" type="ORF">CTHT_0073200</name>
</gene>
<feature type="region of interest" description="Disordered" evidence="1">
    <location>
        <begin position="183"/>
        <end position="208"/>
    </location>
</feature>
<evidence type="ECO:0000256" key="1">
    <source>
        <dbReference type="SAM" id="MobiDB-lite"/>
    </source>
</evidence>
<proteinExistence type="predicted"/>
<feature type="compositionally biased region" description="Low complexity" evidence="1">
    <location>
        <begin position="320"/>
        <end position="338"/>
    </location>
</feature>
<dbReference type="OrthoDB" id="4590842at2759"/>
<feature type="region of interest" description="Disordered" evidence="1">
    <location>
        <begin position="52"/>
        <end position="88"/>
    </location>
</feature>
<evidence type="ECO:0000313" key="3">
    <source>
        <dbReference type="Proteomes" id="UP000008066"/>
    </source>
</evidence>
<name>G0SHS5_CHATD</name>
<dbReference type="KEGG" id="cthr:CTHT_0073200"/>
<feature type="compositionally biased region" description="Basic and acidic residues" evidence="1">
    <location>
        <begin position="257"/>
        <end position="280"/>
    </location>
</feature>
<dbReference type="EMBL" id="GL988048">
    <property type="protein sequence ID" value="EGS16995.1"/>
    <property type="molecule type" value="Genomic_DNA"/>
</dbReference>
<feature type="region of interest" description="Disordered" evidence="1">
    <location>
        <begin position="375"/>
        <end position="433"/>
    </location>
</feature>
<feature type="compositionally biased region" description="Polar residues" evidence="1">
    <location>
        <begin position="1"/>
        <end position="22"/>
    </location>
</feature>
<keyword evidence="3" id="KW-1185">Reference proteome</keyword>
<feature type="region of interest" description="Disordered" evidence="1">
    <location>
        <begin position="1"/>
        <end position="31"/>
    </location>
</feature>
<evidence type="ECO:0000313" key="2">
    <source>
        <dbReference type="EMBL" id="EGS16995.1"/>
    </source>
</evidence>